<sequence length="155" mass="16837">MSARRVSMRASYYAAHTYMILGVTAGLFYREFTKAHHFTGDTQLAVTHTHLLTLGMLGFLIVLALDKQFRLSGTTLYTCFFWLYNAGIAVSVTMMGVHGCLTVLGDPVPDAVPIVAGIGHIVLTVGLILLFVHLGKRLKAPLSERPATERSTAGT</sequence>
<feature type="transmembrane region" description="Helical" evidence="1">
    <location>
        <begin position="12"/>
        <end position="29"/>
    </location>
</feature>
<proteinExistence type="predicted"/>
<keyword evidence="1" id="KW-0472">Membrane</keyword>
<evidence type="ECO:0000313" key="3">
    <source>
        <dbReference type="Proteomes" id="UP000680750"/>
    </source>
</evidence>
<gene>
    <name evidence="2" type="ORF">Asera_58480</name>
</gene>
<evidence type="ECO:0000313" key="2">
    <source>
        <dbReference type="EMBL" id="BCJ31740.1"/>
    </source>
</evidence>
<dbReference type="RefSeq" id="WP_212804755.1">
    <property type="nucleotide sequence ID" value="NZ_AP023354.1"/>
</dbReference>
<keyword evidence="3" id="KW-1185">Reference proteome</keyword>
<feature type="transmembrane region" description="Helical" evidence="1">
    <location>
        <begin position="111"/>
        <end position="132"/>
    </location>
</feature>
<name>A0A810L856_9ACTN</name>
<dbReference type="AlphaFoldDB" id="A0A810L856"/>
<evidence type="ECO:0008006" key="4">
    <source>
        <dbReference type="Google" id="ProtNLM"/>
    </source>
</evidence>
<accession>A0A810L856</accession>
<evidence type="ECO:0000256" key="1">
    <source>
        <dbReference type="SAM" id="Phobius"/>
    </source>
</evidence>
<dbReference type="Proteomes" id="UP000680750">
    <property type="component" value="Chromosome"/>
</dbReference>
<keyword evidence="1" id="KW-1133">Transmembrane helix</keyword>
<reference evidence="2" key="1">
    <citation type="submission" date="2020-08" db="EMBL/GenBank/DDBJ databases">
        <title>Whole genome shotgun sequence of Actinocatenispora sera NBRC 101916.</title>
        <authorList>
            <person name="Komaki H."/>
            <person name="Tamura T."/>
        </authorList>
    </citation>
    <scope>NUCLEOTIDE SEQUENCE</scope>
    <source>
        <strain evidence="2">NBRC 101916</strain>
    </source>
</reference>
<feature type="transmembrane region" description="Helical" evidence="1">
    <location>
        <begin position="77"/>
        <end position="105"/>
    </location>
</feature>
<keyword evidence="1" id="KW-0812">Transmembrane</keyword>
<protein>
    <recommendedName>
        <fullName evidence="4">DUF2871 domain-containing protein</fullName>
    </recommendedName>
</protein>
<dbReference type="EMBL" id="AP023354">
    <property type="protein sequence ID" value="BCJ31740.1"/>
    <property type="molecule type" value="Genomic_DNA"/>
</dbReference>
<dbReference type="InterPro" id="IPR021299">
    <property type="entry name" value="DUF2871"/>
</dbReference>
<dbReference type="Pfam" id="PF11070">
    <property type="entry name" value="DUF2871"/>
    <property type="match status" value="1"/>
</dbReference>
<organism evidence="2 3">
    <name type="scientific">Actinocatenispora sera</name>
    <dbReference type="NCBI Taxonomy" id="390989"/>
    <lineage>
        <taxon>Bacteria</taxon>
        <taxon>Bacillati</taxon>
        <taxon>Actinomycetota</taxon>
        <taxon>Actinomycetes</taxon>
        <taxon>Micromonosporales</taxon>
        <taxon>Micromonosporaceae</taxon>
        <taxon>Actinocatenispora</taxon>
    </lineage>
</organism>
<feature type="transmembrane region" description="Helical" evidence="1">
    <location>
        <begin position="49"/>
        <end position="65"/>
    </location>
</feature>
<dbReference type="KEGG" id="aser:Asera_58480"/>